<comment type="caution">
    <text evidence="2">The sequence shown here is derived from an EMBL/GenBank/DDBJ whole genome shotgun (WGS) entry which is preliminary data.</text>
</comment>
<dbReference type="AlphaFoldDB" id="A0AAE0JMQ0"/>
<gene>
    <name evidence="2" type="ORF">B0H65DRAFT_535323</name>
</gene>
<feature type="region of interest" description="Disordered" evidence="1">
    <location>
        <begin position="1"/>
        <end position="89"/>
    </location>
</feature>
<dbReference type="EMBL" id="JAUEPP010000001">
    <property type="protein sequence ID" value="KAK3354449.1"/>
    <property type="molecule type" value="Genomic_DNA"/>
</dbReference>
<feature type="compositionally biased region" description="Polar residues" evidence="1">
    <location>
        <begin position="34"/>
        <end position="55"/>
    </location>
</feature>
<feature type="compositionally biased region" description="Basic and acidic residues" evidence="1">
    <location>
        <begin position="15"/>
        <end position="24"/>
    </location>
</feature>
<protein>
    <submittedName>
        <fullName evidence="2">Uncharacterized protein</fullName>
    </submittedName>
</protein>
<feature type="compositionally biased region" description="Polar residues" evidence="1">
    <location>
        <begin position="68"/>
        <end position="78"/>
    </location>
</feature>
<sequence>MARRYGYSGFTIPTRNRDWDEYRSSPDPYRNTRTESLYSPSRPTVGYRQSPSAFYSPQPRRPAYGTYGRSSFIESPTGSRAPRRIDDSDYDADYSDQWSGSAARGPARFGGYGFNARLRGSNLYGRSRIQTAPQSFTYDNSGARGSESGSDYSGDAMVGLPLTREIIRFDRQGRQLLAALQVGGQIIFSGQGQVGTAGTGEGLMS</sequence>
<name>A0AAE0JMQ0_9PEZI</name>
<evidence type="ECO:0000313" key="2">
    <source>
        <dbReference type="EMBL" id="KAK3354449.1"/>
    </source>
</evidence>
<organism evidence="2 3">
    <name type="scientific">Neurospora tetraspora</name>
    <dbReference type="NCBI Taxonomy" id="94610"/>
    <lineage>
        <taxon>Eukaryota</taxon>
        <taxon>Fungi</taxon>
        <taxon>Dikarya</taxon>
        <taxon>Ascomycota</taxon>
        <taxon>Pezizomycotina</taxon>
        <taxon>Sordariomycetes</taxon>
        <taxon>Sordariomycetidae</taxon>
        <taxon>Sordariales</taxon>
        <taxon>Sordariaceae</taxon>
        <taxon>Neurospora</taxon>
    </lineage>
</organism>
<evidence type="ECO:0000313" key="3">
    <source>
        <dbReference type="Proteomes" id="UP001278500"/>
    </source>
</evidence>
<evidence type="ECO:0000256" key="1">
    <source>
        <dbReference type="SAM" id="MobiDB-lite"/>
    </source>
</evidence>
<dbReference type="GeneID" id="87866180"/>
<proteinExistence type="predicted"/>
<keyword evidence="3" id="KW-1185">Reference proteome</keyword>
<dbReference type="RefSeq" id="XP_062685827.1">
    <property type="nucleotide sequence ID" value="XM_062829026.1"/>
</dbReference>
<reference evidence="2" key="2">
    <citation type="submission" date="2023-06" db="EMBL/GenBank/DDBJ databases">
        <authorList>
            <consortium name="Lawrence Berkeley National Laboratory"/>
            <person name="Haridas S."/>
            <person name="Hensen N."/>
            <person name="Bonometti L."/>
            <person name="Westerberg I."/>
            <person name="Brannstrom I.O."/>
            <person name="Guillou S."/>
            <person name="Cros-Aarteil S."/>
            <person name="Calhoun S."/>
            <person name="Kuo A."/>
            <person name="Mondo S."/>
            <person name="Pangilinan J."/>
            <person name="Riley R."/>
            <person name="Labutti K."/>
            <person name="Andreopoulos B."/>
            <person name="Lipzen A."/>
            <person name="Chen C."/>
            <person name="Yanf M."/>
            <person name="Daum C."/>
            <person name="Ng V."/>
            <person name="Clum A."/>
            <person name="Steindorff A."/>
            <person name="Ohm R."/>
            <person name="Martin F."/>
            <person name="Silar P."/>
            <person name="Natvig D."/>
            <person name="Lalanne C."/>
            <person name="Gautier V."/>
            <person name="Ament-Velasquez S.L."/>
            <person name="Kruys A."/>
            <person name="Hutchinson M.I."/>
            <person name="Powell A.J."/>
            <person name="Barry K."/>
            <person name="Miller A.N."/>
            <person name="Grigoriev I.V."/>
            <person name="Debuchy R."/>
            <person name="Gladieux P."/>
            <person name="Thoren M.H."/>
            <person name="Johannesson H."/>
        </authorList>
    </citation>
    <scope>NUCLEOTIDE SEQUENCE</scope>
    <source>
        <strain evidence="2">CBS 560.94</strain>
    </source>
</reference>
<accession>A0AAE0JMQ0</accession>
<dbReference type="Proteomes" id="UP001278500">
    <property type="component" value="Unassembled WGS sequence"/>
</dbReference>
<reference evidence="2" key="1">
    <citation type="journal article" date="2023" name="Mol. Phylogenet. Evol.">
        <title>Genome-scale phylogeny and comparative genomics of the fungal order Sordariales.</title>
        <authorList>
            <person name="Hensen N."/>
            <person name="Bonometti L."/>
            <person name="Westerberg I."/>
            <person name="Brannstrom I.O."/>
            <person name="Guillou S."/>
            <person name="Cros-Aarteil S."/>
            <person name="Calhoun S."/>
            <person name="Haridas S."/>
            <person name="Kuo A."/>
            <person name="Mondo S."/>
            <person name="Pangilinan J."/>
            <person name="Riley R."/>
            <person name="LaButti K."/>
            <person name="Andreopoulos B."/>
            <person name="Lipzen A."/>
            <person name="Chen C."/>
            <person name="Yan M."/>
            <person name="Daum C."/>
            <person name="Ng V."/>
            <person name="Clum A."/>
            <person name="Steindorff A."/>
            <person name="Ohm R.A."/>
            <person name="Martin F."/>
            <person name="Silar P."/>
            <person name="Natvig D.O."/>
            <person name="Lalanne C."/>
            <person name="Gautier V."/>
            <person name="Ament-Velasquez S.L."/>
            <person name="Kruys A."/>
            <person name="Hutchinson M.I."/>
            <person name="Powell A.J."/>
            <person name="Barry K."/>
            <person name="Miller A.N."/>
            <person name="Grigoriev I.V."/>
            <person name="Debuchy R."/>
            <person name="Gladieux P."/>
            <person name="Hiltunen Thoren M."/>
            <person name="Johannesson H."/>
        </authorList>
    </citation>
    <scope>NUCLEOTIDE SEQUENCE</scope>
    <source>
        <strain evidence="2">CBS 560.94</strain>
    </source>
</reference>